<organism evidence="1 2">
    <name type="scientific">Planoprotostelium fungivorum</name>
    <dbReference type="NCBI Taxonomy" id="1890364"/>
    <lineage>
        <taxon>Eukaryota</taxon>
        <taxon>Amoebozoa</taxon>
        <taxon>Evosea</taxon>
        <taxon>Variosea</taxon>
        <taxon>Cavosteliida</taxon>
        <taxon>Cavosteliaceae</taxon>
        <taxon>Planoprotostelium</taxon>
    </lineage>
</organism>
<dbReference type="GO" id="GO:0016491">
    <property type="term" value="F:oxidoreductase activity"/>
    <property type="evidence" value="ECO:0007669"/>
    <property type="project" value="TreeGrafter"/>
</dbReference>
<evidence type="ECO:0000313" key="2">
    <source>
        <dbReference type="Proteomes" id="UP000241769"/>
    </source>
</evidence>
<keyword evidence="2" id="KW-1185">Reference proteome</keyword>
<proteinExistence type="predicted"/>
<dbReference type="InParanoid" id="A0A2P6MXH2"/>
<dbReference type="PRINTS" id="PR00081">
    <property type="entry name" value="GDHRDH"/>
</dbReference>
<dbReference type="InterPro" id="IPR002347">
    <property type="entry name" value="SDR_fam"/>
</dbReference>
<dbReference type="InterPro" id="IPR051468">
    <property type="entry name" value="Fungal_SecMetab_SDRs"/>
</dbReference>
<dbReference type="OrthoDB" id="5296at2759"/>
<dbReference type="CDD" id="cd05325">
    <property type="entry name" value="carb_red_sniffer_like_SDR_c"/>
    <property type="match status" value="1"/>
</dbReference>
<accession>A0A2P6MXH2</accession>
<dbReference type="AlphaFoldDB" id="A0A2P6MXH2"/>
<reference evidence="1 2" key="1">
    <citation type="journal article" date="2018" name="Genome Biol. Evol.">
        <title>Multiple Roots of Fruiting Body Formation in Amoebozoa.</title>
        <authorList>
            <person name="Hillmann F."/>
            <person name="Forbes G."/>
            <person name="Novohradska S."/>
            <person name="Ferling I."/>
            <person name="Riege K."/>
            <person name="Groth M."/>
            <person name="Westermann M."/>
            <person name="Marz M."/>
            <person name="Spaller T."/>
            <person name="Winckler T."/>
            <person name="Schaap P."/>
            <person name="Glockner G."/>
        </authorList>
    </citation>
    <scope>NUCLEOTIDE SEQUENCE [LARGE SCALE GENOMIC DNA]</scope>
    <source>
        <strain evidence="1 2">Jena</strain>
    </source>
</reference>
<dbReference type="SUPFAM" id="SSF51735">
    <property type="entry name" value="NAD(P)-binding Rossmann-fold domains"/>
    <property type="match status" value="1"/>
</dbReference>
<name>A0A2P6MXH2_9EUKA</name>
<dbReference type="InterPro" id="IPR036291">
    <property type="entry name" value="NAD(P)-bd_dom_sf"/>
</dbReference>
<dbReference type="PANTHER" id="PTHR43544:SF12">
    <property type="entry name" value="NAD(P)-BINDING ROSSMANN-FOLD SUPERFAMILY PROTEIN"/>
    <property type="match status" value="1"/>
</dbReference>
<evidence type="ECO:0000313" key="1">
    <source>
        <dbReference type="EMBL" id="PRP76401.1"/>
    </source>
</evidence>
<dbReference type="GO" id="GO:0005737">
    <property type="term" value="C:cytoplasm"/>
    <property type="evidence" value="ECO:0007669"/>
    <property type="project" value="TreeGrafter"/>
</dbReference>
<dbReference type="PANTHER" id="PTHR43544">
    <property type="entry name" value="SHORT-CHAIN DEHYDROGENASE/REDUCTASE"/>
    <property type="match status" value="1"/>
</dbReference>
<dbReference type="Gene3D" id="3.40.50.720">
    <property type="entry name" value="NAD(P)-binding Rossmann-like Domain"/>
    <property type="match status" value="1"/>
</dbReference>
<comment type="caution">
    <text evidence="1">The sequence shown here is derived from an EMBL/GenBank/DDBJ whole genome shotgun (WGS) entry which is preliminary data.</text>
</comment>
<gene>
    <name evidence="1" type="ORF">PROFUN_15255</name>
</gene>
<protein>
    <submittedName>
        <fullName evidence="1">Short-chain dehydrogenase/reductase SDR</fullName>
    </submittedName>
</protein>
<dbReference type="EMBL" id="MDYQ01000329">
    <property type="protein sequence ID" value="PRP76401.1"/>
    <property type="molecule type" value="Genomic_DNA"/>
</dbReference>
<dbReference type="Proteomes" id="UP000241769">
    <property type="component" value="Unassembled WGS sequence"/>
</dbReference>
<dbReference type="Pfam" id="PF00106">
    <property type="entry name" value="adh_short"/>
    <property type="match status" value="1"/>
</dbReference>
<sequence>MSKPLALISPASRGLGFAVAKHLLRTTKVPIVTTCRTAPELLRAELLKHVPSASDRIGVLQLDVTKEDTIKSAASQFKKEWIDRGHHLRLAFIAPGILRPDRAMEKVERDDAIESYMVNTLGPLMMVKHFSGFLPSKRDELVEEEGLASIAVWANVSARVGSIGDNHLGGWVSYRASKAALNQVTKCLDLELKRKSSPAGSVSLHPGTVKTDFSRDFRSGVKEGKLFEPDYSAERLCEGLKKDNTGLFYDWDNKVVEW</sequence>